<reference evidence="2" key="2">
    <citation type="submission" date="2024-07" db="EMBL/GenBank/DDBJ databases">
        <title>Streptomyces haneummycinica sp. nov., a new antibiotic-producing actinobacterium isolated from marine sediment.</title>
        <authorList>
            <person name="Uemura M."/>
            <person name="Hamada M."/>
            <person name="Hirano S."/>
            <person name="Kobayashi K."/>
            <person name="Ohshiro T."/>
            <person name="Kobayashi T."/>
            <person name="Terahara T."/>
        </authorList>
    </citation>
    <scope>NUCLEOTIDE SEQUENCE</scope>
    <source>
        <strain evidence="2">KM77-8</strain>
    </source>
</reference>
<reference evidence="2" key="1">
    <citation type="submission" date="2024-06" db="EMBL/GenBank/DDBJ databases">
        <authorList>
            <consortium name="consrtm"/>
            <person name="Uemura M."/>
            <person name="Terahara T."/>
        </authorList>
    </citation>
    <scope>NUCLEOTIDE SEQUENCE</scope>
    <source>
        <strain evidence="2">KM77-8</strain>
    </source>
</reference>
<dbReference type="InterPro" id="IPR001387">
    <property type="entry name" value="Cro/C1-type_HTH"/>
</dbReference>
<dbReference type="CDD" id="cd00093">
    <property type="entry name" value="HTH_XRE"/>
    <property type="match status" value="1"/>
</dbReference>
<evidence type="ECO:0000313" key="2">
    <source>
        <dbReference type="EMBL" id="BFO21027.1"/>
    </source>
</evidence>
<gene>
    <name evidence="2" type="ORF">SHKM778_74150</name>
</gene>
<organism evidence="2">
    <name type="scientific">Streptomyces haneummycinicus</name>
    <dbReference type="NCBI Taxonomy" id="3074435"/>
    <lineage>
        <taxon>Bacteria</taxon>
        <taxon>Bacillati</taxon>
        <taxon>Actinomycetota</taxon>
        <taxon>Actinomycetes</taxon>
        <taxon>Kitasatosporales</taxon>
        <taxon>Streptomycetaceae</taxon>
        <taxon>Streptomyces</taxon>
    </lineage>
</organism>
<dbReference type="SUPFAM" id="SSF47413">
    <property type="entry name" value="lambda repressor-like DNA-binding domains"/>
    <property type="match status" value="1"/>
</dbReference>
<dbReference type="AlphaFoldDB" id="A0AAT9HUL5"/>
<feature type="domain" description="HTH cro/C1-type" evidence="1">
    <location>
        <begin position="10"/>
        <end position="41"/>
    </location>
</feature>
<dbReference type="InterPro" id="IPR010982">
    <property type="entry name" value="Lambda_DNA-bd_dom_sf"/>
</dbReference>
<evidence type="ECO:0000259" key="1">
    <source>
        <dbReference type="PROSITE" id="PS50943"/>
    </source>
</evidence>
<dbReference type="Gene3D" id="1.10.260.40">
    <property type="entry name" value="lambda repressor-like DNA-binding domains"/>
    <property type="match status" value="1"/>
</dbReference>
<dbReference type="Pfam" id="PF13560">
    <property type="entry name" value="HTH_31"/>
    <property type="match status" value="1"/>
</dbReference>
<dbReference type="GO" id="GO:0003677">
    <property type="term" value="F:DNA binding"/>
    <property type="evidence" value="ECO:0007669"/>
    <property type="project" value="InterPro"/>
</dbReference>
<name>A0AAT9HUL5_9ACTN</name>
<sequence length="45" mass="4961">MDLREIGGRVARERARAGLSQRELAVRAELSQPTLARIEAGSGRR</sequence>
<dbReference type="EMBL" id="AP035768">
    <property type="protein sequence ID" value="BFO21027.1"/>
    <property type="molecule type" value="Genomic_DNA"/>
</dbReference>
<protein>
    <recommendedName>
        <fullName evidence="1">HTH cro/C1-type domain-containing protein</fullName>
    </recommendedName>
</protein>
<proteinExistence type="predicted"/>
<accession>A0AAT9HUL5</accession>
<dbReference type="PROSITE" id="PS50943">
    <property type="entry name" value="HTH_CROC1"/>
    <property type="match status" value="1"/>
</dbReference>